<dbReference type="OrthoDB" id="3223806at2759"/>
<keyword evidence="7" id="KW-1185">Reference proteome</keyword>
<evidence type="ECO:0000256" key="2">
    <source>
        <dbReference type="ARBA" id="ARBA00022703"/>
    </source>
</evidence>
<gene>
    <name evidence="6" type="ORF">LY90DRAFT_204359</name>
</gene>
<dbReference type="EMBL" id="MCOG01000042">
    <property type="protein sequence ID" value="ORY70694.1"/>
    <property type="molecule type" value="Genomic_DNA"/>
</dbReference>
<evidence type="ECO:0000313" key="6">
    <source>
        <dbReference type="EMBL" id="ORY70694.1"/>
    </source>
</evidence>
<dbReference type="Gene3D" id="3.40.50.12660">
    <property type="match status" value="1"/>
</dbReference>
<dbReference type="SUPFAM" id="SSF52129">
    <property type="entry name" value="Caspase-like"/>
    <property type="match status" value="1"/>
</dbReference>
<accession>A0A1Y2EHA0</accession>
<protein>
    <recommendedName>
        <fullName evidence="5">Peptidase C14 caspase domain-containing protein</fullName>
    </recommendedName>
</protein>
<feature type="compositionally biased region" description="Polar residues" evidence="4">
    <location>
        <begin position="327"/>
        <end position="346"/>
    </location>
</feature>
<keyword evidence="2" id="KW-0053">Apoptosis</keyword>
<sequence length="550" mass="62466">MHDSPEQSYIEVINSTSKYEKRQFSNNIMKSPGLNYSEILNQSANQSTNNETIDKSQNVLGTLQQQNSSEMENQLPVEKITEPSHNYLRTSPQQSYSDITYQLPEDESINKNNDMLCSSPQQSCTDIVCESPKDEFDNSNDNDRVLCSSPQQSFTGIVCESPKDEFDNCNDNNRVLCSSPQQSFTGIVCESPKDESSKDETDNFNNHMLCSSPQQSYTDVVCESPKDEIENNFILCESPKQNYTDVVCESPKDEIENNFILCESPKQSYTDVVCQSPEDELNNQIHTQQNLTDKICESPTKSSENSPKLQRKSTGFENSFNAFGSFNSLRSNNNKPIRRNNGSAPTSHDKNLLFSQLKMTELSRKDDSNSLLMQNVLGSAKSMEEKYKSSLYSMLSSDSFQSINSYISIDNLSSRKITRRGLKVINSKDTLDRQKPINLKPRNRKALLIGINYTGKPFQLNGCINDANFIMKFLIRNYDFKRDDCKIMTDDSKDETLIPTRKNIINAMKWLVKDAKPNDSLFFHYSGHGLSIKDRDGDEIDGMDEVYIAT</sequence>
<dbReference type="Proteomes" id="UP000193920">
    <property type="component" value="Unassembled WGS sequence"/>
</dbReference>
<evidence type="ECO:0000313" key="7">
    <source>
        <dbReference type="Proteomes" id="UP000193920"/>
    </source>
</evidence>
<keyword evidence="3" id="KW-0378">Hydrolase</keyword>
<dbReference type="Pfam" id="PF00656">
    <property type="entry name" value="Peptidase_C14"/>
    <property type="match status" value="1"/>
</dbReference>
<dbReference type="PANTHER" id="PTHR48104:SF30">
    <property type="entry name" value="METACASPASE-1"/>
    <property type="match status" value="1"/>
</dbReference>
<evidence type="ECO:0000256" key="1">
    <source>
        <dbReference type="ARBA" id="ARBA00009005"/>
    </source>
</evidence>
<dbReference type="AlphaFoldDB" id="A0A1Y2EHA0"/>
<keyword evidence="3" id="KW-0788">Thiol protease</keyword>
<dbReference type="InterPro" id="IPR050452">
    <property type="entry name" value="Metacaspase"/>
</dbReference>
<evidence type="ECO:0000259" key="5">
    <source>
        <dbReference type="Pfam" id="PF00656"/>
    </source>
</evidence>
<keyword evidence="3" id="KW-0645">Protease</keyword>
<evidence type="ECO:0000256" key="3">
    <source>
        <dbReference type="ARBA" id="ARBA00022807"/>
    </source>
</evidence>
<dbReference type="GO" id="GO:0006915">
    <property type="term" value="P:apoptotic process"/>
    <property type="evidence" value="ECO:0007669"/>
    <property type="project" value="UniProtKB-KW"/>
</dbReference>
<proteinExistence type="inferred from homology"/>
<dbReference type="GO" id="GO:0005737">
    <property type="term" value="C:cytoplasm"/>
    <property type="evidence" value="ECO:0007669"/>
    <property type="project" value="TreeGrafter"/>
</dbReference>
<dbReference type="InterPro" id="IPR029030">
    <property type="entry name" value="Caspase-like_dom_sf"/>
</dbReference>
<evidence type="ECO:0000256" key="4">
    <source>
        <dbReference type="SAM" id="MobiDB-lite"/>
    </source>
</evidence>
<comment type="similarity">
    <text evidence="1">Belongs to the peptidase C14B family.</text>
</comment>
<dbReference type="GO" id="GO:0006508">
    <property type="term" value="P:proteolysis"/>
    <property type="evidence" value="ECO:0007669"/>
    <property type="project" value="InterPro"/>
</dbReference>
<dbReference type="PANTHER" id="PTHR48104">
    <property type="entry name" value="METACASPASE-4"/>
    <property type="match status" value="1"/>
</dbReference>
<feature type="region of interest" description="Disordered" evidence="4">
    <location>
        <begin position="327"/>
        <end position="350"/>
    </location>
</feature>
<dbReference type="GO" id="GO:0004197">
    <property type="term" value="F:cysteine-type endopeptidase activity"/>
    <property type="evidence" value="ECO:0007669"/>
    <property type="project" value="InterPro"/>
</dbReference>
<feature type="domain" description="Peptidase C14 caspase" evidence="5">
    <location>
        <begin position="444"/>
        <end position="540"/>
    </location>
</feature>
<name>A0A1Y2EHA0_9FUNG</name>
<organism evidence="6 7">
    <name type="scientific">Neocallimastix californiae</name>
    <dbReference type="NCBI Taxonomy" id="1754190"/>
    <lineage>
        <taxon>Eukaryota</taxon>
        <taxon>Fungi</taxon>
        <taxon>Fungi incertae sedis</taxon>
        <taxon>Chytridiomycota</taxon>
        <taxon>Chytridiomycota incertae sedis</taxon>
        <taxon>Neocallimastigomycetes</taxon>
        <taxon>Neocallimastigales</taxon>
        <taxon>Neocallimastigaceae</taxon>
        <taxon>Neocallimastix</taxon>
    </lineage>
</organism>
<reference evidence="6 7" key="1">
    <citation type="submission" date="2016-08" db="EMBL/GenBank/DDBJ databases">
        <title>A Parts List for Fungal Cellulosomes Revealed by Comparative Genomics.</title>
        <authorList>
            <consortium name="DOE Joint Genome Institute"/>
            <person name="Haitjema C.H."/>
            <person name="Gilmore S.P."/>
            <person name="Henske J.K."/>
            <person name="Solomon K.V."/>
            <person name="De Groot R."/>
            <person name="Kuo A."/>
            <person name="Mondo S.J."/>
            <person name="Salamov A.A."/>
            <person name="Labutti K."/>
            <person name="Zhao Z."/>
            <person name="Chiniquy J."/>
            <person name="Barry K."/>
            <person name="Brewer H.M."/>
            <person name="Purvine S.O."/>
            <person name="Wright A.T."/>
            <person name="Boxma B."/>
            <person name="Van Alen T."/>
            <person name="Hackstein J.H."/>
            <person name="Baker S.E."/>
            <person name="Grigoriev I.V."/>
            <person name="O'Malley M.A."/>
        </authorList>
    </citation>
    <scope>NUCLEOTIDE SEQUENCE [LARGE SCALE GENOMIC DNA]</scope>
    <source>
        <strain evidence="6 7">G1</strain>
    </source>
</reference>
<dbReference type="InterPro" id="IPR011600">
    <property type="entry name" value="Pept_C14_caspase"/>
</dbReference>
<comment type="caution">
    <text evidence="6">The sequence shown here is derived from an EMBL/GenBank/DDBJ whole genome shotgun (WGS) entry which is preliminary data.</text>
</comment>